<dbReference type="EMBL" id="JAEKNS010000048">
    <property type="protein sequence ID" value="MBJ7594036.1"/>
    <property type="molecule type" value="Genomic_DNA"/>
</dbReference>
<evidence type="ECO:0000313" key="1">
    <source>
        <dbReference type="EMBL" id="MBJ7594036.1"/>
    </source>
</evidence>
<reference evidence="1 2" key="1">
    <citation type="submission" date="2020-10" db="EMBL/GenBank/DDBJ databases">
        <title>Ca. Dormibacterota MAGs.</title>
        <authorList>
            <person name="Montgomery K."/>
        </authorList>
    </citation>
    <scope>NUCLEOTIDE SEQUENCE [LARGE SCALE GENOMIC DNA]</scope>
    <source>
        <strain evidence="1">SC8812_S17_18</strain>
    </source>
</reference>
<name>A0A934N2V1_9BACT</name>
<dbReference type="Proteomes" id="UP000606991">
    <property type="component" value="Unassembled WGS sequence"/>
</dbReference>
<proteinExistence type="predicted"/>
<protein>
    <submittedName>
        <fullName evidence="1">IS3 family transposase</fullName>
    </submittedName>
</protein>
<sequence>MTKYIDAQRDRYGVEPICRVLQFASATYYAATKRPASSRSIRDDAIKVAIRRVWEEHRRVYGADKVW</sequence>
<gene>
    <name evidence="1" type="ORF">JF886_04105</name>
</gene>
<organism evidence="1 2">
    <name type="scientific">Candidatus Aeolococcus gillhamiae</name>
    <dbReference type="NCBI Taxonomy" id="3127015"/>
    <lineage>
        <taxon>Bacteria</taxon>
        <taxon>Bacillati</taxon>
        <taxon>Candidatus Dormiibacterota</taxon>
        <taxon>Candidatus Dormibacteria</taxon>
        <taxon>Candidatus Aeolococcales</taxon>
        <taxon>Candidatus Aeolococcaceae</taxon>
        <taxon>Candidatus Aeolococcus</taxon>
    </lineage>
</organism>
<dbReference type="AlphaFoldDB" id="A0A934N2V1"/>
<comment type="caution">
    <text evidence="1">The sequence shown here is derived from an EMBL/GenBank/DDBJ whole genome shotgun (WGS) entry which is preliminary data.</text>
</comment>
<evidence type="ECO:0000313" key="2">
    <source>
        <dbReference type="Proteomes" id="UP000606991"/>
    </source>
</evidence>
<feature type="non-terminal residue" evidence="1">
    <location>
        <position position="67"/>
    </location>
</feature>
<accession>A0A934N2V1</accession>